<keyword evidence="8" id="KW-1185">Reference proteome</keyword>
<dbReference type="Proteomes" id="UP000499080">
    <property type="component" value="Unassembled WGS sequence"/>
</dbReference>
<dbReference type="EMBL" id="BGPR01007475">
    <property type="protein sequence ID" value="GBN27118.1"/>
    <property type="molecule type" value="Genomic_DNA"/>
</dbReference>
<comment type="cofactor">
    <cofactor evidence="1">
        <name>FAD</name>
        <dbReference type="ChEBI" id="CHEBI:57692"/>
    </cofactor>
</comment>
<dbReference type="Gene3D" id="3.30.9.10">
    <property type="entry name" value="D-Amino Acid Oxidase, subunit A, domain 2"/>
    <property type="match status" value="1"/>
</dbReference>
<dbReference type="GO" id="GO:0050660">
    <property type="term" value="F:flavin adenine dinucleotide binding"/>
    <property type="evidence" value="ECO:0007669"/>
    <property type="project" value="InterPro"/>
</dbReference>
<reference evidence="7 8" key="1">
    <citation type="journal article" date="2019" name="Sci. Rep.">
        <title>Orb-weaving spider Araneus ventricosus genome elucidates the spidroin gene catalogue.</title>
        <authorList>
            <person name="Kono N."/>
            <person name="Nakamura H."/>
            <person name="Ohtoshi R."/>
            <person name="Moran D.A.P."/>
            <person name="Shinohara A."/>
            <person name="Yoshida Y."/>
            <person name="Fujiwara M."/>
            <person name="Mori M."/>
            <person name="Tomita M."/>
            <person name="Arakawa K."/>
        </authorList>
    </citation>
    <scope>NUCLEOTIDE SEQUENCE [LARGE SCALE GENOMIC DNA]</scope>
</reference>
<gene>
    <name evidence="7" type="ORF">AVEN_224318_1</name>
</gene>
<dbReference type="InterPro" id="IPR036188">
    <property type="entry name" value="FAD/NAD-bd_sf"/>
</dbReference>
<feature type="non-terminal residue" evidence="7">
    <location>
        <position position="1"/>
    </location>
</feature>
<organism evidence="7 8">
    <name type="scientific">Araneus ventricosus</name>
    <name type="common">Orbweaver spider</name>
    <name type="synonym">Epeira ventricosa</name>
    <dbReference type="NCBI Taxonomy" id="182803"/>
    <lineage>
        <taxon>Eukaryota</taxon>
        <taxon>Metazoa</taxon>
        <taxon>Ecdysozoa</taxon>
        <taxon>Arthropoda</taxon>
        <taxon>Chelicerata</taxon>
        <taxon>Arachnida</taxon>
        <taxon>Araneae</taxon>
        <taxon>Araneomorphae</taxon>
        <taxon>Entelegynae</taxon>
        <taxon>Araneoidea</taxon>
        <taxon>Araneidae</taxon>
        <taxon>Araneus</taxon>
    </lineage>
</organism>
<name>A0A4Y2MIX6_ARAVE</name>
<evidence type="ECO:0000313" key="8">
    <source>
        <dbReference type="Proteomes" id="UP000499080"/>
    </source>
</evidence>
<dbReference type="InterPro" id="IPR006076">
    <property type="entry name" value="FAD-dep_OxRdtase"/>
</dbReference>
<accession>A0A4Y2MIX6</accession>
<evidence type="ECO:0000256" key="1">
    <source>
        <dbReference type="ARBA" id="ARBA00001974"/>
    </source>
</evidence>
<dbReference type="OrthoDB" id="6436328at2759"/>
<evidence type="ECO:0000256" key="4">
    <source>
        <dbReference type="ARBA" id="ARBA00022827"/>
    </source>
</evidence>
<keyword evidence="3" id="KW-0285">Flavoprotein</keyword>
<protein>
    <recommendedName>
        <fullName evidence="6">FAD dependent oxidoreductase domain-containing protein</fullName>
    </recommendedName>
</protein>
<comment type="caution">
    <text evidence="7">The sequence shown here is derived from an EMBL/GenBank/DDBJ whole genome shotgun (WGS) entry which is preliminary data.</text>
</comment>
<evidence type="ECO:0000256" key="2">
    <source>
        <dbReference type="ARBA" id="ARBA00010989"/>
    </source>
</evidence>
<dbReference type="PANTHER" id="PTHR10961">
    <property type="entry name" value="PEROXISOMAL SARCOSINE OXIDASE"/>
    <property type="match status" value="1"/>
</dbReference>
<dbReference type="AlphaFoldDB" id="A0A4Y2MIX6"/>
<feature type="domain" description="FAD dependent oxidoreductase" evidence="6">
    <location>
        <begin position="28"/>
        <end position="221"/>
    </location>
</feature>
<keyword evidence="5" id="KW-0560">Oxidoreductase</keyword>
<dbReference type="PANTHER" id="PTHR10961:SF10">
    <property type="entry name" value="FAD DEPENDENT OXIDOREDUCTASE DOMAIN-CONTAINING PROTEIN"/>
    <property type="match status" value="1"/>
</dbReference>
<comment type="similarity">
    <text evidence="2">Belongs to the MSOX/MTOX family.</text>
</comment>
<proteinExistence type="inferred from homology"/>
<evidence type="ECO:0000256" key="5">
    <source>
        <dbReference type="ARBA" id="ARBA00023002"/>
    </source>
</evidence>
<dbReference type="Gene3D" id="3.50.50.60">
    <property type="entry name" value="FAD/NAD(P)-binding domain"/>
    <property type="match status" value="1"/>
</dbReference>
<evidence type="ECO:0000259" key="6">
    <source>
        <dbReference type="Pfam" id="PF01266"/>
    </source>
</evidence>
<keyword evidence="4" id="KW-0274">FAD</keyword>
<evidence type="ECO:0000313" key="7">
    <source>
        <dbReference type="EMBL" id="GBN27118.1"/>
    </source>
</evidence>
<dbReference type="InterPro" id="IPR045170">
    <property type="entry name" value="MTOX"/>
</dbReference>
<sequence length="241" mass="27077">IITEMGHVLKEKKVLSNSTLSYFICVYWQIITEKGHVLKAKKVLFCTGAFTEFKKFDPLKKLKIQVNKETAAMLRISEEEKDRLSSMPTLLMFRNDLADMPAAAKGAYILPPIKYPDGHWYLKIGHLGTQRNPEVGTLEEIKEWYYSDGDQEVLDKYSRFLIDIIPGLKVKEVTGKTCITCDSPSDLPYIDRISPTVTVAVVGNGRGATICDEVGRIAAELSLTGKWNSELPPKLFEAIFA</sequence>
<dbReference type="Pfam" id="PF01266">
    <property type="entry name" value="DAO"/>
    <property type="match status" value="1"/>
</dbReference>
<dbReference type="GO" id="GO:0008115">
    <property type="term" value="F:sarcosine oxidase activity"/>
    <property type="evidence" value="ECO:0007669"/>
    <property type="project" value="TreeGrafter"/>
</dbReference>
<evidence type="ECO:0000256" key="3">
    <source>
        <dbReference type="ARBA" id="ARBA00022630"/>
    </source>
</evidence>